<protein>
    <recommendedName>
        <fullName evidence="7">Prolyl 4-hydroxylase alpha subunit domain-containing protein</fullName>
    </recommendedName>
</protein>
<dbReference type="GO" id="GO:0071456">
    <property type="term" value="P:cellular response to hypoxia"/>
    <property type="evidence" value="ECO:0007669"/>
    <property type="project" value="TreeGrafter"/>
</dbReference>
<evidence type="ECO:0000256" key="3">
    <source>
        <dbReference type="ARBA" id="ARBA00022964"/>
    </source>
</evidence>
<keyword evidence="4" id="KW-0560">Oxidoreductase</keyword>
<dbReference type="GO" id="GO:0031543">
    <property type="term" value="F:peptidyl-proline dioxygenase activity"/>
    <property type="evidence" value="ECO:0007669"/>
    <property type="project" value="TreeGrafter"/>
</dbReference>
<feature type="domain" description="Prolyl 4-hydroxylase alpha subunit" evidence="7">
    <location>
        <begin position="142"/>
        <end position="333"/>
    </location>
</feature>
<dbReference type="InterPro" id="IPR051559">
    <property type="entry name" value="HIF_prolyl_hydroxylases"/>
</dbReference>
<keyword evidence="9" id="KW-1185">Reference proteome</keyword>
<dbReference type="HOGENOM" id="CLU_744915_0_0_1"/>
<sequence>MEQPLNSEESRDDANGSKTDQESLDTRAEKVFAMLRQSTKDLESQVARLEQQVHKMTLAKEQAQQEYLHTQFALDQVAKEADRALLSLALGPGVDVAPPPPPPPASIFSDTVSQIGKDGDELLPLLPPNDTLQTLGSKLQSDGFAVLDQFVGSPLKNDVRDEVEQLYLSYVSKSTTHGSENSDSEKAPEFKLGELAGGSTGRNLRYKMEHVRGDYMLWIDENDTFCPPSLRRVLRQMDRLMLERLPACNVELRYSSLLRKKAMLTAILYLNADWQPEHGGELQLHLPNSPKENGHKIAPIMDRLLLFFSDRRVPHEVLPCHGRNRFALTVWYLDYDEFMNAQVFGTILQDHKEEEARIQQEITAFASNQREL</sequence>
<accession>K3X9Q0</accession>
<dbReference type="PANTHER" id="PTHR12907:SF26">
    <property type="entry name" value="HIF PROLYL HYDROXYLASE, ISOFORM C"/>
    <property type="match status" value="1"/>
</dbReference>
<dbReference type="Pfam" id="PF13640">
    <property type="entry name" value="2OG-FeII_Oxy_3"/>
    <property type="match status" value="1"/>
</dbReference>
<feature type="coiled-coil region" evidence="5">
    <location>
        <begin position="32"/>
        <end position="66"/>
    </location>
</feature>
<dbReference type="InterPro" id="IPR006620">
    <property type="entry name" value="Pro_4_hyd_alph"/>
</dbReference>
<keyword evidence="3" id="KW-0223">Dioxygenase</keyword>
<proteinExistence type="predicted"/>
<dbReference type="PANTHER" id="PTHR12907">
    <property type="entry name" value="EGL NINE HOMOLOG-RELATED"/>
    <property type="match status" value="1"/>
</dbReference>
<organism evidence="8 9">
    <name type="scientific">Globisporangium ultimum (strain ATCC 200006 / CBS 805.95 / DAOM BR144)</name>
    <name type="common">Pythium ultimum</name>
    <dbReference type="NCBI Taxonomy" id="431595"/>
    <lineage>
        <taxon>Eukaryota</taxon>
        <taxon>Sar</taxon>
        <taxon>Stramenopiles</taxon>
        <taxon>Oomycota</taxon>
        <taxon>Peronosporomycetes</taxon>
        <taxon>Pythiales</taxon>
        <taxon>Pythiaceae</taxon>
        <taxon>Globisporangium</taxon>
    </lineage>
</organism>
<comment type="cofactor">
    <cofactor evidence="1">
        <name>L-ascorbate</name>
        <dbReference type="ChEBI" id="CHEBI:38290"/>
    </cofactor>
</comment>
<reference evidence="9" key="2">
    <citation type="submission" date="2010-04" db="EMBL/GenBank/DDBJ databases">
        <authorList>
            <person name="Buell R."/>
            <person name="Hamilton J."/>
            <person name="Hostetler J."/>
        </authorList>
    </citation>
    <scope>NUCLEOTIDE SEQUENCE [LARGE SCALE GENOMIC DNA]</scope>
    <source>
        <strain evidence="9">DAOM:BR144</strain>
    </source>
</reference>
<evidence type="ECO:0000256" key="5">
    <source>
        <dbReference type="SAM" id="Coils"/>
    </source>
</evidence>
<evidence type="ECO:0000256" key="6">
    <source>
        <dbReference type="SAM" id="MobiDB-lite"/>
    </source>
</evidence>
<dbReference type="InterPro" id="IPR044862">
    <property type="entry name" value="Pro_4_hyd_alph_FE2OG_OXY"/>
</dbReference>
<dbReference type="VEuPathDB" id="FungiDB:PYU1_G013920"/>
<reference evidence="9" key="1">
    <citation type="journal article" date="2010" name="Genome Biol.">
        <title>Genome sequence of the necrotrophic plant pathogen Pythium ultimum reveals original pathogenicity mechanisms and effector repertoire.</title>
        <authorList>
            <person name="Levesque C.A."/>
            <person name="Brouwer H."/>
            <person name="Cano L."/>
            <person name="Hamilton J.P."/>
            <person name="Holt C."/>
            <person name="Huitema E."/>
            <person name="Raffaele S."/>
            <person name="Robideau G.P."/>
            <person name="Thines M."/>
            <person name="Win J."/>
            <person name="Zerillo M.M."/>
            <person name="Beakes G.W."/>
            <person name="Boore J.L."/>
            <person name="Busam D."/>
            <person name="Dumas B."/>
            <person name="Ferriera S."/>
            <person name="Fuerstenberg S.I."/>
            <person name="Gachon C.M."/>
            <person name="Gaulin E."/>
            <person name="Govers F."/>
            <person name="Grenville-Briggs L."/>
            <person name="Horner N."/>
            <person name="Hostetler J."/>
            <person name="Jiang R.H."/>
            <person name="Johnson J."/>
            <person name="Krajaejun T."/>
            <person name="Lin H."/>
            <person name="Meijer H.J."/>
            <person name="Moore B."/>
            <person name="Morris P."/>
            <person name="Phuntmart V."/>
            <person name="Puiu D."/>
            <person name="Shetty J."/>
            <person name="Stajich J.E."/>
            <person name="Tripathy S."/>
            <person name="Wawra S."/>
            <person name="van West P."/>
            <person name="Whitty B.R."/>
            <person name="Coutinho P.M."/>
            <person name="Henrissat B."/>
            <person name="Martin F."/>
            <person name="Thomas P.D."/>
            <person name="Tyler B.M."/>
            <person name="De Vries R.P."/>
            <person name="Kamoun S."/>
            <person name="Yandell M."/>
            <person name="Tisserat N."/>
            <person name="Buell C.R."/>
        </authorList>
    </citation>
    <scope>NUCLEOTIDE SEQUENCE</scope>
    <source>
        <strain evidence="9">DAOM:BR144</strain>
    </source>
</reference>
<evidence type="ECO:0000313" key="8">
    <source>
        <dbReference type="EnsemblProtists" id="PYU1_T013949"/>
    </source>
</evidence>
<dbReference type="InParanoid" id="K3X9Q0"/>
<dbReference type="GO" id="GO:0031418">
    <property type="term" value="F:L-ascorbic acid binding"/>
    <property type="evidence" value="ECO:0007669"/>
    <property type="project" value="UniProtKB-KW"/>
</dbReference>
<feature type="compositionally biased region" description="Basic and acidic residues" evidence="6">
    <location>
        <begin position="8"/>
        <end position="28"/>
    </location>
</feature>
<dbReference type="AlphaFoldDB" id="K3X9Q0"/>
<dbReference type="STRING" id="431595.K3X9Q0"/>
<dbReference type="SMART" id="SM00702">
    <property type="entry name" value="P4Hc"/>
    <property type="match status" value="1"/>
</dbReference>
<feature type="region of interest" description="Disordered" evidence="6">
    <location>
        <begin position="1"/>
        <end position="28"/>
    </location>
</feature>
<evidence type="ECO:0000256" key="2">
    <source>
        <dbReference type="ARBA" id="ARBA00022896"/>
    </source>
</evidence>
<dbReference type="EMBL" id="GL376578">
    <property type="status" value="NOT_ANNOTATED_CDS"/>
    <property type="molecule type" value="Genomic_DNA"/>
</dbReference>
<evidence type="ECO:0000313" key="9">
    <source>
        <dbReference type="Proteomes" id="UP000019132"/>
    </source>
</evidence>
<name>K3X9Q0_GLOUD</name>
<reference evidence="8" key="3">
    <citation type="submission" date="2015-02" db="UniProtKB">
        <authorList>
            <consortium name="EnsemblProtists"/>
        </authorList>
    </citation>
    <scope>IDENTIFICATION</scope>
    <source>
        <strain evidence="8">DAOM BR144</strain>
    </source>
</reference>
<evidence type="ECO:0000256" key="4">
    <source>
        <dbReference type="ARBA" id="ARBA00023002"/>
    </source>
</evidence>
<dbReference type="Gene3D" id="2.60.120.620">
    <property type="entry name" value="q2cbj1_9rhob like domain"/>
    <property type="match status" value="1"/>
</dbReference>
<keyword evidence="5" id="KW-0175">Coiled coil</keyword>
<evidence type="ECO:0000256" key="1">
    <source>
        <dbReference type="ARBA" id="ARBA00001961"/>
    </source>
</evidence>
<dbReference type="Proteomes" id="UP000019132">
    <property type="component" value="Unassembled WGS sequence"/>
</dbReference>
<dbReference type="eggNOG" id="KOG3710">
    <property type="taxonomic scope" value="Eukaryota"/>
</dbReference>
<dbReference type="GO" id="GO:0008198">
    <property type="term" value="F:ferrous iron binding"/>
    <property type="evidence" value="ECO:0007669"/>
    <property type="project" value="TreeGrafter"/>
</dbReference>
<dbReference type="EnsemblProtists" id="PYU1_T013949">
    <property type="protein sequence ID" value="PYU1_T013949"/>
    <property type="gene ID" value="PYU1_G013920"/>
</dbReference>
<keyword evidence="2" id="KW-0847">Vitamin C</keyword>
<evidence type="ECO:0000259" key="7">
    <source>
        <dbReference type="SMART" id="SM00702"/>
    </source>
</evidence>